<feature type="non-terminal residue" evidence="1">
    <location>
        <position position="68"/>
    </location>
</feature>
<comment type="caution">
    <text evidence="1">The sequence shown here is derived from an EMBL/GenBank/DDBJ whole genome shotgun (WGS) entry which is preliminary data.</text>
</comment>
<organism evidence="1">
    <name type="scientific">human gut metagenome</name>
    <dbReference type="NCBI Taxonomy" id="408170"/>
    <lineage>
        <taxon>unclassified sequences</taxon>
        <taxon>metagenomes</taxon>
        <taxon>organismal metagenomes</taxon>
    </lineage>
</organism>
<name>W1YNF7_9ZZZZ</name>
<sequence>DIKDQNSIRLFFRDEPRRLRQLRQRRRLRVDDVTVVEESALKKAVLGSVVGNLMEWSDVGVYGYVAVI</sequence>
<dbReference type="EMBL" id="AZMM01003306">
    <property type="protein sequence ID" value="ETJ42719.1"/>
    <property type="molecule type" value="Genomic_DNA"/>
</dbReference>
<protein>
    <submittedName>
        <fullName evidence="1">Putative proline-betaine transporter</fullName>
    </submittedName>
</protein>
<evidence type="ECO:0000313" key="1">
    <source>
        <dbReference type="EMBL" id="ETJ42719.1"/>
    </source>
</evidence>
<feature type="non-terminal residue" evidence="1">
    <location>
        <position position="1"/>
    </location>
</feature>
<dbReference type="AlphaFoldDB" id="W1YNF7"/>
<gene>
    <name evidence="1" type="ORF">Q604_UNBC03306G0001</name>
</gene>
<proteinExistence type="predicted"/>
<accession>W1YNF7</accession>
<reference evidence="1" key="1">
    <citation type="submission" date="2013-12" db="EMBL/GenBank/DDBJ databases">
        <title>A Varibaculum cambriense genome reconstructed from a premature infant gut community with otherwise low bacterial novelty that shifts toward anaerobic metabolism during the third week of life.</title>
        <authorList>
            <person name="Brown C.T."/>
            <person name="Sharon I."/>
            <person name="Thomas B.C."/>
            <person name="Castelle C.J."/>
            <person name="Morowitz M.J."/>
            <person name="Banfield J.F."/>
        </authorList>
    </citation>
    <scope>NUCLEOTIDE SEQUENCE</scope>
</reference>